<dbReference type="Proteomes" id="UP000198672">
    <property type="component" value="Unassembled WGS sequence"/>
</dbReference>
<comment type="subcellular location">
    <subcellularLocation>
        <location evidence="2">Cell membrane</location>
        <topology evidence="2">Multi-pass membrane protein</topology>
    </subcellularLocation>
</comment>
<evidence type="ECO:0000256" key="5">
    <source>
        <dbReference type="ARBA" id="ARBA00022617"/>
    </source>
</evidence>
<name>A0A1H3BM85_ALLWA</name>
<evidence type="ECO:0000256" key="12">
    <source>
        <dbReference type="ARBA" id="ARBA00037975"/>
    </source>
</evidence>
<feature type="transmembrane region" description="Helical" evidence="13">
    <location>
        <begin position="139"/>
        <end position="162"/>
    </location>
</feature>
<keyword evidence="5" id="KW-0349">Heme</keyword>
<dbReference type="InterPro" id="IPR011577">
    <property type="entry name" value="Cyt_b561_bac/Ni-Hgenase"/>
</dbReference>
<feature type="transmembrane region" description="Helical" evidence="13">
    <location>
        <begin position="54"/>
        <end position="72"/>
    </location>
</feature>
<keyword evidence="9 13" id="KW-1133">Transmembrane helix</keyword>
<keyword evidence="8" id="KW-0249">Electron transport</keyword>
<dbReference type="Pfam" id="PF01292">
    <property type="entry name" value="Ni_hydr_CYTB"/>
    <property type="match status" value="1"/>
</dbReference>
<evidence type="ECO:0000313" key="16">
    <source>
        <dbReference type="Proteomes" id="UP000198672"/>
    </source>
</evidence>
<dbReference type="GO" id="GO:0009055">
    <property type="term" value="F:electron transfer activity"/>
    <property type="evidence" value="ECO:0007669"/>
    <property type="project" value="InterPro"/>
</dbReference>
<dbReference type="InterPro" id="IPR052168">
    <property type="entry name" value="Cytochrome_b561_oxidase"/>
</dbReference>
<evidence type="ECO:0000256" key="1">
    <source>
        <dbReference type="ARBA" id="ARBA00001970"/>
    </source>
</evidence>
<dbReference type="GO" id="GO:0005886">
    <property type="term" value="C:plasma membrane"/>
    <property type="evidence" value="ECO:0007669"/>
    <property type="project" value="UniProtKB-SubCell"/>
</dbReference>
<dbReference type="InterPro" id="IPR016174">
    <property type="entry name" value="Di-haem_cyt_TM"/>
</dbReference>
<evidence type="ECO:0000256" key="10">
    <source>
        <dbReference type="ARBA" id="ARBA00023004"/>
    </source>
</evidence>
<keyword evidence="10" id="KW-0408">Iron</keyword>
<organism evidence="15 16">
    <name type="scientific">Allochromatium warmingii</name>
    <name type="common">Chromatium warmingii</name>
    <dbReference type="NCBI Taxonomy" id="61595"/>
    <lineage>
        <taxon>Bacteria</taxon>
        <taxon>Pseudomonadati</taxon>
        <taxon>Pseudomonadota</taxon>
        <taxon>Gammaproteobacteria</taxon>
        <taxon>Chromatiales</taxon>
        <taxon>Chromatiaceae</taxon>
        <taxon>Allochromatium</taxon>
    </lineage>
</organism>
<evidence type="ECO:0000256" key="2">
    <source>
        <dbReference type="ARBA" id="ARBA00004651"/>
    </source>
</evidence>
<evidence type="ECO:0000256" key="8">
    <source>
        <dbReference type="ARBA" id="ARBA00022982"/>
    </source>
</evidence>
<dbReference type="Gene3D" id="1.20.950.20">
    <property type="entry name" value="Transmembrane di-heme cytochromes, Chain C"/>
    <property type="match status" value="1"/>
</dbReference>
<evidence type="ECO:0000256" key="9">
    <source>
        <dbReference type="ARBA" id="ARBA00022989"/>
    </source>
</evidence>
<evidence type="ECO:0000256" key="4">
    <source>
        <dbReference type="ARBA" id="ARBA00022475"/>
    </source>
</evidence>
<evidence type="ECO:0000256" key="6">
    <source>
        <dbReference type="ARBA" id="ARBA00022692"/>
    </source>
</evidence>
<dbReference type="STRING" id="61595.SAMN05421644_10383"/>
<comment type="similarity">
    <text evidence="12">Belongs to the cytochrome b561 family.</text>
</comment>
<feature type="domain" description="Cytochrome b561 bacterial/Ni-hydrogenase" evidence="14">
    <location>
        <begin position="5"/>
        <end position="178"/>
    </location>
</feature>
<dbReference type="GO" id="GO:0022904">
    <property type="term" value="P:respiratory electron transport chain"/>
    <property type="evidence" value="ECO:0007669"/>
    <property type="project" value="InterPro"/>
</dbReference>
<comment type="cofactor">
    <cofactor evidence="1">
        <name>heme b</name>
        <dbReference type="ChEBI" id="CHEBI:60344"/>
    </cofactor>
</comment>
<dbReference type="AlphaFoldDB" id="A0A1H3BM85"/>
<gene>
    <name evidence="15" type="ORF">SAMN05421644_10383</name>
</gene>
<dbReference type="OrthoDB" id="1247465at2"/>
<evidence type="ECO:0000256" key="13">
    <source>
        <dbReference type="SAM" id="Phobius"/>
    </source>
</evidence>
<evidence type="ECO:0000259" key="14">
    <source>
        <dbReference type="Pfam" id="PF01292"/>
    </source>
</evidence>
<feature type="transmembrane region" description="Helical" evidence="13">
    <location>
        <begin position="92"/>
        <end position="119"/>
    </location>
</feature>
<protein>
    <submittedName>
        <fullName evidence="15">Cytochrome b561</fullName>
    </submittedName>
</protein>
<keyword evidence="16" id="KW-1185">Reference proteome</keyword>
<evidence type="ECO:0000256" key="7">
    <source>
        <dbReference type="ARBA" id="ARBA00022723"/>
    </source>
</evidence>
<dbReference type="RefSeq" id="WP_091331847.1">
    <property type="nucleotide sequence ID" value="NZ_FNOW01000003.1"/>
</dbReference>
<feature type="transmembrane region" description="Helical" evidence="13">
    <location>
        <begin position="12"/>
        <end position="34"/>
    </location>
</feature>
<keyword evidence="3" id="KW-0813">Transport</keyword>
<keyword evidence="4" id="KW-1003">Cell membrane</keyword>
<sequence>MTIHRYSFAQRALHWLLAVLVFGLLIGGLTFGTLGYEGLSNLVGAETAGELFTYHKSIGVLVLVLTMLRIVLRVRGTTPPYDPPLSGIERAVGGVTLLLLYLLSLGVPIGGMIATAVSGYPLEFFMLSVPSPLTANPELGATLFSYHGLGGIALGLVVLLHMAAGLKHWKLKDGVMTRISLP</sequence>
<evidence type="ECO:0000313" key="15">
    <source>
        <dbReference type="EMBL" id="SDX43023.1"/>
    </source>
</evidence>
<dbReference type="SUPFAM" id="SSF81342">
    <property type="entry name" value="Transmembrane di-heme cytochromes"/>
    <property type="match status" value="1"/>
</dbReference>
<evidence type="ECO:0000256" key="11">
    <source>
        <dbReference type="ARBA" id="ARBA00023136"/>
    </source>
</evidence>
<dbReference type="EMBL" id="FNOW01000003">
    <property type="protein sequence ID" value="SDX43023.1"/>
    <property type="molecule type" value="Genomic_DNA"/>
</dbReference>
<proteinExistence type="inferred from homology"/>
<evidence type="ECO:0000256" key="3">
    <source>
        <dbReference type="ARBA" id="ARBA00022448"/>
    </source>
</evidence>
<dbReference type="GO" id="GO:0020037">
    <property type="term" value="F:heme binding"/>
    <property type="evidence" value="ECO:0007669"/>
    <property type="project" value="TreeGrafter"/>
</dbReference>
<dbReference type="PANTHER" id="PTHR30529:SF1">
    <property type="entry name" value="CYTOCHROME B561 HOMOLOG 2"/>
    <property type="match status" value="1"/>
</dbReference>
<keyword evidence="11 13" id="KW-0472">Membrane</keyword>
<reference evidence="16" key="1">
    <citation type="submission" date="2016-10" db="EMBL/GenBank/DDBJ databases">
        <authorList>
            <person name="Varghese N."/>
            <person name="Submissions S."/>
        </authorList>
    </citation>
    <scope>NUCLEOTIDE SEQUENCE [LARGE SCALE GENOMIC DNA]</scope>
    <source>
        <strain evidence="16">DSM 173</strain>
    </source>
</reference>
<keyword evidence="7" id="KW-0479">Metal-binding</keyword>
<dbReference type="GO" id="GO:0046872">
    <property type="term" value="F:metal ion binding"/>
    <property type="evidence" value="ECO:0007669"/>
    <property type="project" value="UniProtKB-KW"/>
</dbReference>
<accession>A0A1H3BM85</accession>
<dbReference type="PANTHER" id="PTHR30529">
    <property type="entry name" value="CYTOCHROME B561"/>
    <property type="match status" value="1"/>
</dbReference>
<keyword evidence="6 13" id="KW-0812">Transmembrane</keyword>